<evidence type="ECO:0000313" key="1">
    <source>
        <dbReference type="EMBL" id="CAF1484178.1"/>
    </source>
</evidence>
<sequence>MGLSTVVNTTDPLMSHEAYAPNNPTNGYEFDDDDGIDNGASITVRSATMAIMKFAMSVNLDKSHTVKLLKLVKSILPHANILSTSHHSVLKLFGRTSAFTSKYVCDKCGNDIGEGSSSIKGCFNSNCPYFNQNLMNNRFTEIVTMDKQELTLILHVDGAPLVRSSQQNLWPLIANIVEIPPPYQCCSLSAKNINGTRQLISTGIMPARGAIHACKASTKELARTNDVLAKSFSTRYVPSMKTTPFDSEFNSASNGGTFIHRTNFGKILSEL</sequence>
<name>A0A815RXZ4_ADIRI</name>
<reference evidence="1" key="1">
    <citation type="submission" date="2021-02" db="EMBL/GenBank/DDBJ databases">
        <authorList>
            <person name="Nowell W R."/>
        </authorList>
    </citation>
    <scope>NUCLEOTIDE SEQUENCE</scope>
</reference>
<dbReference type="OrthoDB" id="10064360at2759"/>
<dbReference type="EMBL" id="CAJNOJ010000558">
    <property type="protein sequence ID" value="CAF1484178.1"/>
    <property type="molecule type" value="Genomic_DNA"/>
</dbReference>
<gene>
    <name evidence="1" type="ORF">EDS130_LOCUS41620</name>
</gene>
<proteinExistence type="predicted"/>
<evidence type="ECO:0000313" key="2">
    <source>
        <dbReference type="Proteomes" id="UP000663852"/>
    </source>
</evidence>
<accession>A0A815RXZ4</accession>
<protein>
    <submittedName>
        <fullName evidence="1">Uncharacterized protein</fullName>
    </submittedName>
</protein>
<dbReference type="AlphaFoldDB" id="A0A815RXZ4"/>
<comment type="caution">
    <text evidence="1">The sequence shown here is derived from an EMBL/GenBank/DDBJ whole genome shotgun (WGS) entry which is preliminary data.</text>
</comment>
<organism evidence="1 2">
    <name type="scientific">Adineta ricciae</name>
    <name type="common">Rotifer</name>
    <dbReference type="NCBI Taxonomy" id="249248"/>
    <lineage>
        <taxon>Eukaryota</taxon>
        <taxon>Metazoa</taxon>
        <taxon>Spiralia</taxon>
        <taxon>Gnathifera</taxon>
        <taxon>Rotifera</taxon>
        <taxon>Eurotatoria</taxon>
        <taxon>Bdelloidea</taxon>
        <taxon>Adinetida</taxon>
        <taxon>Adinetidae</taxon>
        <taxon>Adineta</taxon>
    </lineage>
</organism>
<dbReference type="Proteomes" id="UP000663852">
    <property type="component" value="Unassembled WGS sequence"/>
</dbReference>